<accession>A0A5B9N0Y3</accession>
<reference evidence="1 2" key="1">
    <citation type="submission" date="2019-04" db="EMBL/GenBank/DDBJ databases">
        <title>Salmonella bacteriophage diversity and host specificity revealed by physiological characterization and whole genome sequencing.</title>
        <authorList>
            <person name="Fong K."/>
            <person name="Wang S."/>
            <person name="Delaquis P."/>
            <person name="Tremblay D."/>
            <person name="Moineau S."/>
            <person name="Levesque R."/>
            <person name="Goodridge L."/>
        </authorList>
    </citation>
    <scope>NUCLEOTIDE SEQUENCE [LARGE SCALE GENOMIC DNA]</scope>
</reference>
<evidence type="ECO:0000313" key="1">
    <source>
        <dbReference type="EMBL" id="QEG07558.1"/>
    </source>
</evidence>
<protein>
    <submittedName>
        <fullName evidence="1">Uncharacterized protein</fullName>
    </submittedName>
</protein>
<name>A0A5B9N0Y3_9CAUD</name>
<dbReference type="EMBL" id="MK770410">
    <property type="protein sequence ID" value="QEG07558.1"/>
    <property type="molecule type" value="Genomic_DNA"/>
</dbReference>
<proteinExistence type="predicted"/>
<evidence type="ECO:0000313" key="2">
    <source>
        <dbReference type="Proteomes" id="UP000322486"/>
    </source>
</evidence>
<sequence length="38" mass="4213">MTEFDISNDSWLATGLLNSTQNMAGRVGFEPTLSFDMD</sequence>
<keyword evidence="2" id="KW-1185">Reference proteome</keyword>
<dbReference type="Proteomes" id="UP000322486">
    <property type="component" value="Segment"/>
</dbReference>
<organism evidence="1 2">
    <name type="scientific">Salmonella phage SE3</name>
    <dbReference type="NCBI Taxonomy" id="2575327"/>
    <lineage>
        <taxon>Viruses</taxon>
        <taxon>Duplodnaviria</taxon>
        <taxon>Heunggongvirae</taxon>
        <taxon>Uroviricota</taxon>
        <taxon>Caudoviricetes</taxon>
        <taxon>Demerecviridae</taxon>
        <taxon>Markadamsvirinae</taxon>
        <taxon>Epseptimavirus</taxon>
        <taxon>Epseptimavirus SE3</taxon>
    </lineage>
</organism>
<dbReference type="RefSeq" id="YP_011630872.1">
    <property type="nucleotide sequence ID" value="NC_100739.1"/>
</dbReference>